<keyword evidence="3" id="KW-1185">Reference proteome</keyword>
<accession>A0A4Y7SRX4</accession>
<protein>
    <submittedName>
        <fullName evidence="2">Uncharacterized protein</fullName>
    </submittedName>
</protein>
<organism evidence="2 3">
    <name type="scientific">Coprinellus micaceus</name>
    <name type="common">Glistening ink-cap mushroom</name>
    <name type="synonym">Coprinus micaceus</name>
    <dbReference type="NCBI Taxonomy" id="71717"/>
    <lineage>
        <taxon>Eukaryota</taxon>
        <taxon>Fungi</taxon>
        <taxon>Dikarya</taxon>
        <taxon>Basidiomycota</taxon>
        <taxon>Agaricomycotina</taxon>
        <taxon>Agaricomycetes</taxon>
        <taxon>Agaricomycetidae</taxon>
        <taxon>Agaricales</taxon>
        <taxon>Agaricineae</taxon>
        <taxon>Psathyrellaceae</taxon>
        <taxon>Coprinellus</taxon>
    </lineage>
</organism>
<proteinExistence type="predicted"/>
<feature type="region of interest" description="Disordered" evidence="1">
    <location>
        <begin position="1"/>
        <end position="26"/>
    </location>
</feature>
<evidence type="ECO:0000256" key="1">
    <source>
        <dbReference type="SAM" id="MobiDB-lite"/>
    </source>
</evidence>
<gene>
    <name evidence="2" type="ORF">FA13DRAFT_1714558</name>
</gene>
<sequence>MPTETSNRVTGRPQSPHYHWSRSARQDRLQHPLNGIKQRGPKRLFHVGLGSVEWEVASVQPLGVGSPGECQAGGGGGPGNVMCEGTRSAASWKQLRFLRTAKLGEPAIYQVRLDEQDK</sequence>
<dbReference type="Proteomes" id="UP000298030">
    <property type="component" value="Unassembled WGS sequence"/>
</dbReference>
<comment type="caution">
    <text evidence="2">The sequence shown here is derived from an EMBL/GenBank/DDBJ whole genome shotgun (WGS) entry which is preliminary data.</text>
</comment>
<reference evidence="2 3" key="1">
    <citation type="journal article" date="2019" name="Nat. Ecol. Evol.">
        <title>Megaphylogeny resolves global patterns of mushroom evolution.</title>
        <authorList>
            <person name="Varga T."/>
            <person name="Krizsan K."/>
            <person name="Foldi C."/>
            <person name="Dima B."/>
            <person name="Sanchez-Garcia M."/>
            <person name="Sanchez-Ramirez S."/>
            <person name="Szollosi G.J."/>
            <person name="Szarkandi J.G."/>
            <person name="Papp V."/>
            <person name="Albert L."/>
            <person name="Andreopoulos W."/>
            <person name="Angelini C."/>
            <person name="Antonin V."/>
            <person name="Barry K.W."/>
            <person name="Bougher N.L."/>
            <person name="Buchanan P."/>
            <person name="Buyck B."/>
            <person name="Bense V."/>
            <person name="Catcheside P."/>
            <person name="Chovatia M."/>
            <person name="Cooper J."/>
            <person name="Damon W."/>
            <person name="Desjardin D."/>
            <person name="Finy P."/>
            <person name="Geml J."/>
            <person name="Haridas S."/>
            <person name="Hughes K."/>
            <person name="Justo A."/>
            <person name="Karasinski D."/>
            <person name="Kautmanova I."/>
            <person name="Kiss B."/>
            <person name="Kocsube S."/>
            <person name="Kotiranta H."/>
            <person name="LaButti K.M."/>
            <person name="Lechner B.E."/>
            <person name="Liimatainen K."/>
            <person name="Lipzen A."/>
            <person name="Lukacs Z."/>
            <person name="Mihaltcheva S."/>
            <person name="Morgado L.N."/>
            <person name="Niskanen T."/>
            <person name="Noordeloos M.E."/>
            <person name="Ohm R.A."/>
            <person name="Ortiz-Santana B."/>
            <person name="Ovrebo C."/>
            <person name="Racz N."/>
            <person name="Riley R."/>
            <person name="Savchenko A."/>
            <person name="Shiryaev A."/>
            <person name="Soop K."/>
            <person name="Spirin V."/>
            <person name="Szebenyi C."/>
            <person name="Tomsovsky M."/>
            <person name="Tulloss R.E."/>
            <person name="Uehling J."/>
            <person name="Grigoriev I.V."/>
            <person name="Vagvolgyi C."/>
            <person name="Papp T."/>
            <person name="Martin F.M."/>
            <person name="Miettinen O."/>
            <person name="Hibbett D.S."/>
            <person name="Nagy L.G."/>
        </authorList>
    </citation>
    <scope>NUCLEOTIDE SEQUENCE [LARGE SCALE GENOMIC DNA]</scope>
    <source>
        <strain evidence="2 3">FP101781</strain>
    </source>
</reference>
<evidence type="ECO:0000313" key="3">
    <source>
        <dbReference type="Proteomes" id="UP000298030"/>
    </source>
</evidence>
<evidence type="ECO:0000313" key="2">
    <source>
        <dbReference type="EMBL" id="TEB24542.1"/>
    </source>
</evidence>
<name>A0A4Y7SRX4_COPMI</name>
<dbReference type="AlphaFoldDB" id="A0A4Y7SRX4"/>
<feature type="compositionally biased region" description="Polar residues" evidence="1">
    <location>
        <begin position="1"/>
        <end position="13"/>
    </location>
</feature>
<dbReference type="EMBL" id="QPFP01000065">
    <property type="protein sequence ID" value="TEB24542.1"/>
    <property type="molecule type" value="Genomic_DNA"/>
</dbReference>